<evidence type="ECO:0000313" key="8">
    <source>
        <dbReference type="EMBL" id="RSV06122.1"/>
    </source>
</evidence>
<evidence type="ECO:0000256" key="3">
    <source>
        <dbReference type="ARBA" id="ARBA00023082"/>
    </source>
</evidence>
<dbReference type="GO" id="GO:0003677">
    <property type="term" value="F:DNA binding"/>
    <property type="evidence" value="ECO:0007669"/>
    <property type="project" value="InterPro"/>
</dbReference>
<organism evidence="7 9">
    <name type="scientific">Sphingomonas koreensis</name>
    <dbReference type="NCBI Taxonomy" id="93064"/>
    <lineage>
        <taxon>Bacteria</taxon>
        <taxon>Pseudomonadati</taxon>
        <taxon>Pseudomonadota</taxon>
        <taxon>Alphaproteobacteria</taxon>
        <taxon>Sphingomonadales</taxon>
        <taxon>Sphingomonadaceae</taxon>
        <taxon>Sphingomonas</taxon>
    </lineage>
</organism>
<dbReference type="EMBL" id="CP018820">
    <property type="protein sequence ID" value="APR53865.1"/>
    <property type="molecule type" value="Genomic_DNA"/>
</dbReference>
<dbReference type="InterPro" id="IPR014284">
    <property type="entry name" value="RNA_pol_sigma-70_dom"/>
</dbReference>
<evidence type="ECO:0000313" key="9">
    <source>
        <dbReference type="Proteomes" id="UP000185161"/>
    </source>
</evidence>
<dbReference type="Gene3D" id="1.10.1740.10">
    <property type="match status" value="1"/>
</dbReference>
<evidence type="ECO:0000256" key="2">
    <source>
        <dbReference type="ARBA" id="ARBA00023015"/>
    </source>
</evidence>
<dbReference type="EMBL" id="QQWO01000003">
    <property type="protein sequence ID" value="RSV06122.1"/>
    <property type="molecule type" value="Genomic_DNA"/>
</dbReference>
<keyword evidence="2" id="KW-0805">Transcription regulation</keyword>
<dbReference type="InterPro" id="IPR013325">
    <property type="entry name" value="RNA_pol_sigma_r2"/>
</dbReference>
<reference evidence="9" key="2">
    <citation type="submission" date="2016-12" db="EMBL/GenBank/DDBJ databases">
        <title>Whole genome sequencing of Sphingomonas sp. ABOJV.</title>
        <authorList>
            <person name="Conlan S."/>
            <person name="Thomas P.J."/>
            <person name="Mullikin J."/>
            <person name="Palmore T.N."/>
            <person name="Frank K.M."/>
            <person name="Segre J.A."/>
        </authorList>
    </citation>
    <scope>NUCLEOTIDE SEQUENCE [LARGE SCALE GENOMIC DNA]</scope>
    <source>
        <strain evidence="9">ABOJV</strain>
    </source>
</reference>
<dbReference type="SUPFAM" id="SSF88946">
    <property type="entry name" value="Sigma2 domain of RNA polymerase sigma factors"/>
    <property type="match status" value="1"/>
</dbReference>
<dbReference type="InterPro" id="IPR013324">
    <property type="entry name" value="RNA_pol_sigma_r3/r4-like"/>
</dbReference>
<dbReference type="GO" id="GO:0016987">
    <property type="term" value="F:sigma factor activity"/>
    <property type="evidence" value="ECO:0007669"/>
    <property type="project" value="UniProtKB-KW"/>
</dbReference>
<dbReference type="GO" id="GO:0006352">
    <property type="term" value="P:DNA-templated transcription initiation"/>
    <property type="evidence" value="ECO:0007669"/>
    <property type="project" value="InterPro"/>
</dbReference>
<comment type="similarity">
    <text evidence="1">Belongs to the sigma-70 factor family. ECF subfamily.</text>
</comment>
<dbReference type="OrthoDB" id="9794372at2"/>
<dbReference type="RefSeq" id="WP_075152392.1">
    <property type="nucleotide sequence ID" value="NZ_CP018820.1"/>
</dbReference>
<keyword evidence="4" id="KW-0804">Transcription</keyword>
<dbReference type="PANTHER" id="PTHR43133:SF63">
    <property type="entry name" value="RNA POLYMERASE SIGMA FACTOR FECI-RELATED"/>
    <property type="match status" value="1"/>
</dbReference>
<dbReference type="InterPro" id="IPR036388">
    <property type="entry name" value="WH-like_DNA-bd_sf"/>
</dbReference>
<proteinExistence type="inferred from homology"/>
<dbReference type="Proteomes" id="UP000286681">
    <property type="component" value="Unassembled WGS sequence"/>
</dbReference>
<name>A0A1L6JD82_9SPHN</name>
<evidence type="ECO:0000313" key="10">
    <source>
        <dbReference type="Proteomes" id="UP000286681"/>
    </source>
</evidence>
<sequence>MVDDKALNDWFCREVLPLERSLTAFIRRNSRAVADLVDLRQEIYERVLVGAQNGLPQNARAYVFTVARNHLINAARRAQIVSFELVVDLESVAQEIDMFETERHLNARDELRLALEALNHLPPRCREVVHLRKVEGLSTRETAERMGVGIDTVEKQITNGMRAIADFMLGGSGKVKRPSEPRRLFRKSAR</sequence>
<dbReference type="PANTHER" id="PTHR43133">
    <property type="entry name" value="RNA POLYMERASE ECF-TYPE SIGMA FACTO"/>
    <property type="match status" value="1"/>
</dbReference>
<evidence type="ECO:0000313" key="7">
    <source>
        <dbReference type="EMBL" id="APR53865.1"/>
    </source>
</evidence>
<evidence type="ECO:0000256" key="1">
    <source>
        <dbReference type="ARBA" id="ARBA00010641"/>
    </source>
</evidence>
<dbReference type="Gene3D" id="1.10.10.10">
    <property type="entry name" value="Winged helix-like DNA-binding domain superfamily/Winged helix DNA-binding domain"/>
    <property type="match status" value="1"/>
</dbReference>
<accession>A0A1L6JD82</accession>
<evidence type="ECO:0000256" key="4">
    <source>
        <dbReference type="ARBA" id="ARBA00023163"/>
    </source>
</evidence>
<dbReference type="STRING" id="93064.BRX40_16920"/>
<evidence type="ECO:0000259" key="5">
    <source>
        <dbReference type="Pfam" id="PF04542"/>
    </source>
</evidence>
<dbReference type="InterPro" id="IPR013249">
    <property type="entry name" value="RNA_pol_sigma70_r4_t2"/>
</dbReference>
<feature type="domain" description="RNA polymerase sigma factor 70 region 4 type 2" evidence="6">
    <location>
        <begin position="113"/>
        <end position="163"/>
    </location>
</feature>
<keyword evidence="9" id="KW-1185">Reference proteome</keyword>
<dbReference type="SUPFAM" id="SSF88659">
    <property type="entry name" value="Sigma3 and sigma4 domains of RNA polymerase sigma factors"/>
    <property type="match status" value="1"/>
</dbReference>
<dbReference type="InterPro" id="IPR007627">
    <property type="entry name" value="RNA_pol_sigma70_r2"/>
</dbReference>
<dbReference type="GeneID" id="44134240"/>
<gene>
    <name evidence="7" type="ORF">BRX40_16920</name>
    <name evidence="8" type="ORF">CA257_04095</name>
</gene>
<protein>
    <submittedName>
        <fullName evidence="8">RNA polymerase sigma factor</fullName>
    </submittedName>
    <submittedName>
        <fullName evidence="7">Transcriptional regulator</fullName>
    </submittedName>
</protein>
<feature type="domain" description="RNA polymerase sigma-70 region 2" evidence="5">
    <location>
        <begin position="19"/>
        <end position="79"/>
    </location>
</feature>
<reference evidence="8 10" key="3">
    <citation type="submission" date="2018-07" db="EMBL/GenBank/DDBJ databases">
        <title>Genomic and Epidemiologic Investigation of an Indolent Hospital Outbreak.</title>
        <authorList>
            <person name="Johnson R.C."/>
            <person name="Deming C."/>
            <person name="Conlan S."/>
            <person name="Zellmer C.J."/>
            <person name="Michelin A.V."/>
            <person name="Lee-Lin S."/>
            <person name="Thomas P.J."/>
            <person name="Park M."/>
            <person name="Weingarten R.A."/>
            <person name="Less J."/>
            <person name="Dekker J.P."/>
            <person name="Frank K.M."/>
            <person name="Musser K.A."/>
            <person name="Mcquiston J.R."/>
            <person name="Henderson D.K."/>
            <person name="Lau A.F."/>
            <person name="Palmore T.N."/>
            <person name="Segre J.A."/>
        </authorList>
    </citation>
    <scope>NUCLEOTIDE SEQUENCE [LARGE SCALE GENOMIC DNA]</scope>
    <source>
        <strain evidence="8 10">SK-NIH.Env10_0317</strain>
    </source>
</reference>
<dbReference type="Pfam" id="PF08281">
    <property type="entry name" value="Sigma70_r4_2"/>
    <property type="match status" value="1"/>
</dbReference>
<keyword evidence="3" id="KW-0731">Sigma factor</keyword>
<reference evidence="7" key="1">
    <citation type="submission" date="2016-12" db="EMBL/GenBank/DDBJ databases">
        <title>Whole genome sequencing of Sphingomonas koreensis.</title>
        <authorList>
            <person name="Conlan S."/>
            <person name="Thomas P.J."/>
            <person name="Mullikin J."/>
            <person name="Palmore T.N."/>
            <person name="Frank K.M."/>
            <person name="Segre J.A."/>
        </authorList>
    </citation>
    <scope>NUCLEOTIDE SEQUENCE</scope>
    <source>
        <strain evidence="7">ABOJV</strain>
    </source>
</reference>
<dbReference type="AlphaFoldDB" id="A0A1L6JD82"/>
<dbReference type="InterPro" id="IPR039425">
    <property type="entry name" value="RNA_pol_sigma-70-like"/>
</dbReference>
<evidence type="ECO:0000259" key="6">
    <source>
        <dbReference type="Pfam" id="PF08281"/>
    </source>
</evidence>
<dbReference type="Pfam" id="PF04542">
    <property type="entry name" value="Sigma70_r2"/>
    <property type="match status" value="1"/>
</dbReference>
<dbReference type="Proteomes" id="UP000185161">
    <property type="component" value="Chromosome"/>
</dbReference>
<dbReference type="NCBIfam" id="TIGR02937">
    <property type="entry name" value="sigma70-ECF"/>
    <property type="match status" value="1"/>
</dbReference>
<dbReference type="KEGG" id="skr:BRX40_16920"/>